<dbReference type="Proteomes" id="UP000019439">
    <property type="component" value="Chromosome"/>
</dbReference>
<dbReference type="HAMAP" id="MF_01029">
    <property type="entry name" value="UPF0213"/>
    <property type="match status" value="1"/>
</dbReference>
<comment type="similarity">
    <text evidence="1 2">Belongs to the UPF0213 family.</text>
</comment>
<gene>
    <name evidence="4" type="ORF">BF17_10720</name>
    <name evidence="5" type="ORF">ERS008667_00795</name>
</gene>
<dbReference type="CDD" id="cd10456">
    <property type="entry name" value="GIY-YIG_UPF0213"/>
    <property type="match status" value="1"/>
</dbReference>
<feature type="domain" description="GIY-YIG" evidence="3">
    <location>
        <begin position="4"/>
        <end position="79"/>
    </location>
</feature>
<evidence type="ECO:0000313" key="5">
    <source>
        <dbReference type="EMBL" id="CNH50662.1"/>
    </source>
</evidence>
<dbReference type="RefSeq" id="WP_025382426.1">
    <property type="nucleotide sequence ID" value="NZ_CABIHS010000152.1"/>
</dbReference>
<sequence>MSDSLWHLYLLRTSSGMLYTGITTNVARRLAQHQAGKGAKALRGKGELTLVFHCEAGDHSTALKLEYQVKQLSKQQKEKLVINQPSSLMPLLTVKPN</sequence>
<dbReference type="Pfam" id="PF01541">
    <property type="entry name" value="GIY-YIG"/>
    <property type="match status" value="1"/>
</dbReference>
<dbReference type="AlphaFoldDB" id="A0A0T9P847"/>
<dbReference type="PANTHER" id="PTHR34477:SF1">
    <property type="entry name" value="UPF0213 PROTEIN YHBQ"/>
    <property type="match status" value="1"/>
</dbReference>
<organism evidence="5 7">
    <name type="scientific">Yersinia similis</name>
    <dbReference type="NCBI Taxonomy" id="367190"/>
    <lineage>
        <taxon>Bacteria</taxon>
        <taxon>Pseudomonadati</taxon>
        <taxon>Pseudomonadota</taxon>
        <taxon>Gammaproteobacteria</taxon>
        <taxon>Enterobacterales</taxon>
        <taxon>Yersiniaceae</taxon>
        <taxon>Yersinia</taxon>
    </lineage>
</organism>
<proteinExistence type="inferred from homology"/>
<dbReference type="EMBL" id="CP007230">
    <property type="protein sequence ID" value="AHK19721.1"/>
    <property type="molecule type" value="Genomic_DNA"/>
</dbReference>
<evidence type="ECO:0000313" key="7">
    <source>
        <dbReference type="Proteomes" id="UP000038204"/>
    </source>
</evidence>
<dbReference type="InterPro" id="IPR000305">
    <property type="entry name" value="GIY-YIG_endonuc"/>
</dbReference>
<evidence type="ECO:0000313" key="4">
    <source>
        <dbReference type="EMBL" id="AHK19721.1"/>
    </source>
</evidence>
<keyword evidence="6" id="KW-1185">Reference proteome</keyword>
<evidence type="ECO:0000256" key="2">
    <source>
        <dbReference type="HAMAP-Rule" id="MF_01029"/>
    </source>
</evidence>
<protein>
    <recommendedName>
        <fullName evidence="2">UPF0213 protein BF17_10720</fullName>
    </recommendedName>
</protein>
<accession>A0A0T9P847</accession>
<reference evidence="4 6" key="1">
    <citation type="journal article" date="2014" name="Genome Announc.">
        <title>Genome Sequence of Yersinia similis Y228T, a Member of the Yersinia pseudotuberculosis Complex.</title>
        <authorList>
            <person name="Sprague L.D."/>
            <person name="Neubauer H."/>
        </authorList>
    </citation>
    <scope>NUCLEOTIDE SEQUENCE [LARGE SCALE GENOMIC DNA]</scope>
    <source>
        <strain evidence="4 6">228</strain>
    </source>
</reference>
<dbReference type="GeneID" id="96663999"/>
<evidence type="ECO:0000256" key="1">
    <source>
        <dbReference type="ARBA" id="ARBA00007435"/>
    </source>
</evidence>
<dbReference type="InterPro" id="IPR050190">
    <property type="entry name" value="UPF0213_domain"/>
</dbReference>
<dbReference type="PROSITE" id="PS50164">
    <property type="entry name" value="GIY_YIG"/>
    <property type="match status" value="1"/>
</dbReference>
<dbReference type="Proteomes" id="UP000038204">
    <property type="component" value="Unassembled WGS sequence"/>
</dbReference>
<reference evidence="5 7" key="2">
    <citation type="submission" date="2015-03" db="EMBL/GenBank/DDBJ databases">
        <authorList>
            <person name="Murphy D."/>
        </authorList>
    </citation>
    <scope>NUCLEOTIDE SEQUENCE [LARGE SCALE GENOMIC DNA]</scope>
    <source>
        <strain evidence="5 7">Y233</strain>
    </source>
</reference>
<evidence type="ECO:0000313" key="6">
    <source>
        <dbReference type="Proteomes" id="UP000019439"/>
    </source>
</evidence>
<dbReference type="EMBL" id="CQBK01000004">
    <property type="protein sequence ID" value="CNH50662.1"/>
    <property type="molecule type" value="Genomic_DNA"/>
</dbReference>
<dbReference type="InterPro" id="IPR035901">
    <property type="entry name" value="GIY-YIG_endonuc_sf"/>
</dbReference>
<dbReference type="PATRIC" id="fig|367190.3.peg.2066"/>
<evidence type="ECO:0000259" key="3">
    <source>
        <dbReference type="PROSITE" id="PS50164"/>
    </source>
</evidence>
<dbReference type="SUPFAM" id="SSF82771">
    <property type="entry name" value="GIY-YIG endonuclease"/>
    <property type="match status" value="1"/>
</dbReference>
<dbReference type="PANTHER" id="PTHR34477">
    <property type="entry name" value="UPF0213 PROTEIN YHBQ"/>
    <property type="match status" value="1"/>
</dbReference>
<name>A0A0T9P847_9GAMM</name>
<dbReference type="KEGG" id="ysi:BF17_10720"/>
<dbReference type="InterPro" id="IPR022992">
    <property type="entry name" value="UPF0213_GIY-YIG_endonuc"/>
</dbReference>
<dbReference type="Gene3D" id="3.40.1440.10">
    <property type="entry name" value="GIY-YIG endonuclease"/>
    <property type="match status" value="1"/>
</dbReference>